<dbReference type="InterPro" id="IPR011671">
    <property type="entry name" value="tRNA_uracil_MeTrfase"/>
</dbReference>
<gene>
    <name evidence="13" type="ORF">FA13DRAFT_1791773</name>
</gene>
<evidence type="ECO:0000256" key="10">
    <source>
        <dbReference type="ARBA" id="ARBA00022694"/>
    </source>
</evidence>
<dbReference type="PANTHER" id="PTHR21210:SF0">
    <property type="entry name" value="TRNA (URACIL-O(2)-)-METHYLTRANSFERASE-RELATED"/>
    <property type="match status" value="1"/>
</dbReference>
<evidence type="ECO:0000313" key="14">
    <source>
        <dbReference type="Proteomes" id="UP000298030"/>
    </source>
</evidence>
<comment type="subcellular location">
    <subcellularLocation>
        <location evidence="2 12">Cytoplasm</location>
    </subcellularLocation>
</comment>
<evidence type="ECO:0000256" key="12">
    <source>
        <dbReference type="RuleBase" id="RU368004"/>
    </source>
</evidence>
<evidence type="ECO:0000256" key="1">
    <source>
        <dbReference type="ARBA" id="ARBA00002778"/>
    </source>
</evidence>
<keyword evidence="7 12" id="KW-0489">Methyltransferase</keyword>
<dbReference type="Proteomes" id="UP000298030">
    <property type="component" value="Unassembled WGS sequence"/>
</dbReference>
<dbReference type="Pfam" id="PF07757">
    <property type="entry name" value="AdoMet_MTase"/>
    <property type="match status" value="1"/>
</dbReference>
<dbReference type="GO" id="GO:0030488">
    <property type="term" value="P:tRNA methylation"/>
    <property type="evidence" value="ECO:0007669"/>
    <property type="project" value="UniProtKB-UniRule"/>
</dbReference>
<dbReference type="STRING" id="71717.A0A4Y7TA54"/>
<evidence type="ECO:0000256" key="11">
    <source>
        <dbReference type="ARBA" id="ARBA00047957"/>
    </source>
</evidence>
<evidence type="ECO:0000256" key="8">
    <source>
        <dbReference type="ARBA" id="ARBA00022679"/>
    </source>
</evidence>
<evidence type="ECO:0000256" key="4">
    <source>
        <dbReference type="ARBA" id="ARBA00012795"/>
    </source>
</evidence>
<evidence type="ECO:0000313" key="13">
    <source>
        <dbReference type="EMBL" id="TEB31057.1"/>
    </source>
</evidence>
<dbReference type="Gene3D" id="3.40.50.150">
    <property type="entry name" value="Vaccinia Virus protein VP39"/>
    <property type="match status" value="1"/>
</dbReference>
<keyword evidence="9 12" id="KW-0949">S-adenosyl-L-methionine</keyword>
<sequence length="504" mass="56750">MAQAQRPKFTPEIATIEAQPTQWVPMIRCPADFPLEIFELAILQLVHHPEYNSTLILRSEVLSERTNGFPASTPVLDGSEPAKCIHRKLLPRRPGRDAPLEQHCTFYASEGDAIDNLILTPTVPPGGSLPYYHPAVHHIRFRYLASSSNSADEPIPTTGTLQIEVDPLPGTPNDPNSRLYRTCLALLETVHRYGWGVMGNYKKRVIHDCVVPREPYQDLYLVMRERHKHLVDTWQEVTDPYKHVFEDIGIATFLVLLWKDTYKTSSPILESGDVEEFWKTWPRPPGGFIDFGCGNGLLTHILAAEGYAGVGIDVRARTSWSHYPASTQSSLKVHAFDPLSLEADSEIFKPGSFIIGNHADELTPWVPVVSRLTKASGYISIPCCAWVFDRKFDRARDKPFPYTEEKEGSFVAGLNLGGEGSNASSYSMYRIWLASVSQWCGWTNECEVLRIPSTRNWAVIGRKNLVTEGGAEEEWVERAREIIEEVRARGEFKPRKPEGKAGEH</sequence>
<keyword evidence="14" id="KW-1185">Reference proteome</keyword>
<organism evidence="13 14">
    <name type="scientific">Coprinellus micaceus</name>
    <name type="common">Glistening ink-cap mushroom</name>
    <name type="synonym">Coprinus micaceus</name>
    <dbReference type="NCBI Taxonomy" id="71717"/>
    <lineage>
        <taxon>Eukaryota</taxon>
        <taxon>Fungi</taxon>
        <taxon>Dikarya</taxon>
        <taxon>Basidiomycota</taxon>
        <taxon>Agaricomycotina</taxon>
        <taxon>Agaricomycetes</taxon>
        <taxon>Agaricomycetidae</taxon>
        <taxon>Agaricales</taxon>
        <taxon>Agaricineae</taxon>
        <taxon>Psathyrellaceae</taxon>
        <taxon>Coprinellus</taxon>
    </lineage>
</organism>
<dbReference type="PANTHER" id="PTHR21210">
    <property type="entry name" value="TRNA (URACIL-O(2)-)-METHYLTRANSFERASE-RELATED"/>
    <property type="match status" value="1"/>
</dbReference>
<evidence type="ECO:0000256" key="5">
    <source>
        <dbReference type="ARBA" id="ARBA00017788"/>
    </source>
</evidence>
<dbReference type="SUPFAM" id="SSF53335">
    <property type="entry name" value="S-adenosyl-L-methionine-dependent methyltransferases"/>
    <property type="match status" value="1"/>
</dbReference>
<evidence type="ECO:0000256" key="9">
    <source>
        <dbReference type="ARBA" id="ARBA00022691"/>
    </source>
</evidence>
<evidence type="ECO:0000256" key="6">
    <source>
        <dbReference type="ARBA" id="ARBA00022490"/>
    </source>
</evidence>
<proteinExistence type="inferred from homology"/>
<dbReference type="InterPro" id="IPR029063">
    <property type="entry name" value="SAM-dependent_MTases_sf"/>
</dbReference>
<comment type="caution">
    <text evidence="13">The sequence shown here is derived from an EMBL/GenBank/DDBJ whole genome shotgun (WGS) entry which is preliminary data.</text>
</comment>
<evidence type="ECO:0000256" key="3">
    <source>
        <dbReference type="ARBA" id="ARBA00009056"/>
    </source>
</evidence>
<dbReference type="OrthoDB" id="10047021at2759"/>
<evidence type="ECO:0000256" key="2">
    <source>
        <dbReference type="ARBA" id="ARBA00004496"/>
    </source>
</evidence>
<dbReference type="EC" id="2.1.1.211" evidence="4 12"/>
<protein>
    <recommendedName>
        <fullName evidence="5 12">tRNA (uracil-O(2)-)-methyltransferase</fullName>
        <ecNumber evidence="4 12">2.1.1.211</ecNumber>
    </recommendedName>
</protein>
<keyword evidence="6 12" id="KW-0963">Cytoplasm</keyword>
<evidence type="ECO:0000256" key="7">
    <source>
        <dbReference type="ARBA" id="ARBA00022603"/>
    </source>
</evidence>
<comment type="function">
    <text evidence="12">Adenosyl-L-methionine (AdoMet)-dependent tRNA (uracil-O(2)-)-methyltransferase.</text>
</comment>
<comment type="catalytic activity">
    <reaction evidence="11 12">
        <text>uridine(44) in tRNA(Ser) + S-adenosyl-L-methionine = 2'-O-methyluridine(44) in tRNA(Ser) + S-adenosyl-L-homocysteine + H(+)</text>
        <dbReference type="Rhea" id="RHEA:43100"/>
        <dbReference type="Rhea" id="RHEA-COMP:10339"/>
        <dbReference type="Rhea" id="RHEA-COMP:10340"/>
        <dbReference type="ChEBI" id="CHEBI:15378"/>
        <dbReference type="ChEBI" id="CHEBI:57856"/>
        <dbReference type="ChEBI" id="CHEBI:59789"/>
        <dbReference type="ChEBI" id="CHEBI:65315"/>
        <dbReference type="ChEBI" id="CHEBI:74478"/>
        <dbReference type="EC" id="2.1.1.211"/>
    </reaction>
</comment>
<name>A0A4Y7TA54_COPMI</name>
<keyword evidence="10 12" id="KW-0819">tRNA processing</keyword>
<comment type="similarity">
    <text evidence="3 12">Belongs to the TRM44 family.</text>
</comment>
<accession>A0A4Y7TA54</accession>
<reference evidence="13 14" key="1">
    <citation type="journal article" date="2019" name="Nat. Ecol. Evol.">
        <title>Megaphylogeny resolves global patterns of mushroom evolution.</title>
        <authorList>
            <person name="Varga T."/>
            <person name="Krizsan K."/>
            <person name="Foldi C."/>
            <person name="Dima B."/>
            <person name="Sanchez-Garcia M."/>
            <person name="Sanchez-Ramirez S."/>
            <person name="Szollosi G.J."/>
            <person name="Szarkandi J.G."/>
            <person name="Papp V."/>
            <person name="Albert L."/>
            <person name="Andreopoulos W."/>
            <person name="Angelini C."/>
            <person name="Antonin V."/>
            <person name="Barry K.W."/>
            <person name="Bougher N.L."/>
            <person name="Buchanan P."/>
            <person name="Buyck B."/>
            <person name="Bense V."/>
            <person name="Catcheside P."/>
            <person name="Chovatia M."/>
            <person name="Cooper J."/>
            <person name="Damon W."/>
            <person name="Desjardin D."/>
            <person name="Finy P."/>
            <person name="Geml J."/>
            <person name="Haridas S."/>
            <person name="Hughes K."/>
            <person name="Justo A."/>
            <person name="Karasinski D."/>
            <person name="Kautmanova I."/>
            <person name="Kiss B."/>
            <person name="Kocsube S."/>
            <person name="Kotiranta H."/>
            <person name="LaButti K.M."/>
            <person name="Lechner B.E."/>
            <person name="Liimatainen K."/>
            <person name="Lipzen A."/>
            <person name="Lukacs Z."/>
            <person name="Mihaltcheva S."/>
            <person name="Morgado L.N."/>
            <person name="Niskanen T."/>
            <person name="Noordeloos M.E."/>
            <person name="Ohm R.A."/>
            <person name="Ortiz-Santana B."/>
            <person name="Ovrebo C."/>
            <person name="Racz N."/>
            <person name="Riley R."/>
            <person name="Savchenko A."/>
            <person name="Shiryaev A."/>
            <person name="Soop K."/>
            <person name="Spirin V."/>
            <person name="Szebenyi C."/>
            <person name="Tomsovsky M."/>
            <person name="Tulloss R.E."/>
            <person name="Uehling J."/>
            <person name="Grigoriev I.V."/>
            <person name="Vagvolgyi C."/>
            <person name="Papp T."/>
            <person name="Martin F.M."/>
            <person name="Miettinen O."/>
            <person name="Hibbett D.S."/>
            <person name="Nagy L.G."/>
        </authorList>
    </citation>
    <scope>NUCLEOTIDE SEQUENCE [LARGE SCALE GENOMIC DNA]</scope>
    <source>
        <strain evidence="13 14">FP101781</strain>
    </source>
</reference>
<dbReference type="GO" id="GO:0005737">
    <property type="term" value="C:cytoplasm"/>
    <property type="evidence" value="ECO:0007669"/>
    <property type="project" value="UniProtKB-SubCell"/>
</dbReference>
<keyword evidence="8 12" id="KW-0808">Transferase</keyword>
<comment type="function">
    <text evidence="1">Probable adenosyl-L-methionine (AdoMet)-dependent tRNA (uracil-O(2)-)-methyltransferase.</text>
</comment>
<dbReference type="AlphaFoldDB" id="A0A4Y7TA54"/>
<dbReference type="EMBL" id="QPFP01000020">
    <property type="protein sequence ID" value="TEB31057.1"/>
    <property type="molecule type" value="Genomic_DNA"/>
</dbReference>
<dbReference type="GO" id="GO:0141101">
    <property type="term" value="F:tRNA(Ser) (uridine(44)-2'-O-)-methyltransferase activity"/>
    <property type="evidence" value="ECO:0007669"/>
    <property type="project" value="UniProtKB-EC"/>
</dbReference>